<dbReference type="RefSeq" id="WP_075050375.1">
    <property type="nucleotide sequence ID" value="NZ_CP006867.1"/>
</dbReference>
<comment type="cofactor">
    <cofactor evidence="10">
        <name>Mg(2+)</name>
        <dbReference type="ChEBI" id="CHEBI:18420"/>
    </cofactor>
    <text evidence="10">Binds 2 Mg(2+) ions per subunit.</text>
</comment>
<comment type="pathway">
    <text evidence="10">Metabolic intermediate biosynthesis; 5-phospho-alpha-D-ribose 1-diphosphate biosynthesis; 5-phospho-alpha-D-ribose 1-diphosphate from D-ribose 5-phosphate (route I): step 1/1.</text>
</comment>
<dbReference type="Pfam" id="PF00156">
    <property type="entry name" value="Pribosyltran"/>
    <property type="match status" value="1"/>
</dbReference>
<comment type="subcellular location">
    <subcellularLocation>
        <location evidence="10">Cytoplasm</location>
    </subcellularLocation>
</comment>
<dbReference type="FunFam" id="3.40.50.2020:FF:000007">
    <property type="entry name" value="Ribose-phosphate pyrophosphokinase"/>
    <property type="match status" value="1"/>
</dbReference>
<dbReference type="KEGG" id="iis:EYM_07100"/>
<dbReference type="GO" id="GO:0002189">
    <property type="term" value="C:ribose phosphate diphosphokinase complex"/>
    <property type="evidence" value="ECO:0007669"/>
    <property type="project" value="TreeGrafter"/>
</dbReference>
<dbReference type="Pfam" id="PF13793">
    <property type="entry name" value="Pribosyltran_N"/>
    <property type="match status" value="1"/>
</dbReference>
<evidence type="ECO:0000256" key="4">
    <source>
        <dbReference type="ARBA" id="ARBA00022727"/>
    </source>
</evidence>
<dbReference type="InterPro" id="IPR029099">
    <property type="entry name" value="Pribosyltran_N"/>
</dbReference>
<dbReference type="SMART" id="SM01400">
    <property type="entry name" value="Pribosyltran_N"/>
    <property type="match status" value="1"/>
</dbReference>
<accession>A0A0U3FPZ1</accession>
<keyword evidence="2 10" id="KW-0808">Transferase</keyword>
<dbReference type="Proteomes" id="UP000060778">
    <property type="component" value="Chromosome"/>
</dbReference>
<dbReference type="CDD" id="cd06223">
    <property type="entry name" value="PRTases_typeI"/>
    <property type="match status" value="1"/>
</dbReference>
<dbReference type="GO" id="GO:0006164">
    <property type="term" value="P:purine nucleotide biosynthetic process"/>
    <property type="evidence" value="ECO:0007669"/>
    <property type="project" value="TreeGrafter"/>
</dbReference>
<evidence type="ECO:0000256" key="10">
    <source>
        <dbReference type="HAMAP-Rule" id="MF_00583"/>
    </source>
</evidence>
<dbReference type="NCBIfam" id="TIGR01251">
    <property type="entry name" value="ribP_PPkin"/>
    <property type="match status" value="1"/>
</dbReference>
<feature type="binding site" evidence="10">
    <location>
        <position position="165"/>
    </location>
    <ligand>
        <name>Mg(2+)</name>
        <dbReference type="ChEBI" id="CHEBI:18420"/>
        <label>2</label>
    </ligand>
</feature>
<dbReference type="InterPro" id="IPR029057">
    <property type="entry name" value="PRTase-like"/>
</dbReference>
<keyword evidence="5 10" id="KW-0547">Nucleotide-binding</keyword>
<dbReference type="GO" id="GO:0016301">
    <property type="term" value="F:kinase activity"/>
    <property type="evidence" value="ECO:0007669"/>
    <property type="project" value="UniProtKB-KW"/>
</dbReference>
<evidence type="ECO:0000256" key="5">
    <source>
        <dbReference type="ARBA" id="ARBA00022741"/>
    </source>
</evidence>
<evidence type="ECO:0000256" key="3">
    <source>
        <dbReference type="ARBA" id="ARBA00022723"/>
    </source>
</evidence>
<reference evidence="13 14" key="1">
    <citation type="submission" date="2013-11" db="EMBL/GenBank/DDBJ databases">
        <title>Comparative genomics of Ignicoccus.</title>
        <authorList>
            <person name="Podar M."/>
        </authorList>
    </citation>
    <scope>NUCLEOTIDE SEQUENCE [LARGE SCALE GENOMIC DNA]</scope>
    <source>
        <strain evidence="13 14">DSM 13165</strain>
    </source>
</reference>
<feature type="domain" description="Phosphoribosyltransferase" evidence="11">
    <location>
        <begin position="148"/>
        <end position="262"/>
    </location>
</feature>
<dbReference type="HAMAP" id="MF_00583_A">
    <property type="entry name" value="RibP_PPkinase_A"/>
    <property type="match status" value="1"/>
</dbReference>
<keyword evidence="3 10" id="KW-0479">Metal-binding</keyword>
<gene>
    <name evidence="10" type="primary">prs</name>
    <name evidence="13" type="ORF">EYM_07100</name>
</gene>
<dbReference type="GO" id="GO:0005524">
    <property type="term" value="F:ATP binding"/>
    <property type="evidence" value="ECO:0007669"/>
    <property type="project" value="UniProtKB-KW"/>
</dbReference>
<keyword evidence="4 10" id="KW-0545">Nucleotide biosynthesis</keyword>
<comment type="similarity">
    <text evidence="10">Belongs to the ribose-phosphate pyrophosphokinase family. Class III (archaeal) subfamily.</text>
</comment>
<keyword evidence="7 10" id="KW-0067">ATP-binding</keyword>
<dbReference type="OrthoDB" id="371997at2157"/>
<evidence type="ECO:0000256" key="6">
    <source>
        <dbReference type="ARBA" id="ARBA00022777"/>
    </source>
</evidence>
<comment type="function">
    <text evidence="10">Involved in the biosynthesis of the central metabolite phospho-alpha-D-ribosyl-1-pyrophosphate (PRPP) via the transfer of pyrophosphoryl group from ATP to 1-hydroxyl of ribose-5-phosphate (Rib-5-P).</text>
</comment>
<comment type="catalytic activity">
    <reaction evidence="9 10">
        <text>D-ribose 5-phosphate + ATP = 5-phospho-alpha-D-ribose 1-diphosphate + AMP + H(+)</text>
        <dbReference type="Rhea" id="RHEA:15609"/>
        <dbReference type="ChEBI" id="CHEBI:15378"/>
        <dbReference type="ChEBI" id="CHEBI:30616"/>
        <dbReference type="ChEBI" id="CHEBI:58017"/>
        <dbReference type="ChEBI" id="CHEBI:78346"/>
        <dbReference type="ChEBI" id="CHEBI:456215"/>
        <dbReference type="EC" id="2.7.6.1"/>
    </reaction>
</comment>
<evidence type="ECO:0000313" key="13">
    <source>
        <dbReference type="EMBL" id="ALU12007.1"/>
    </source>
</evidence>
<dbReference type="PANTHER" id="PTHR10210">
    <property type="entry name" value="RIBOSE-PHOSPHATE DIPHOSPHOKINASE FAMILY MEMBER"/>
    <property type="match status" value="1"/>
</dbReference>
<dbReference type="AlphaFoldDB" id="A0A0U3FPZ1"/>
<evidence type="ECO:0000259" key="12">
    <source>
        <dbReference type="Pfam" id="PF13793"/>
    </source>
</evidence>
<dbReference type="EMBL" id="CP006867">
    <property type="protein sequence ID" value="ALU12007.1"/>
    <property type="molecule type" value="Genomic_DNA"/>
</dbReference>
<organism evidence="13 14">
    <name type="scientific">Ignicoccus islandicus DSM 13165</name>
    <dbReference type="NCBI Taxonomy" id="940295"/>
    <lineage>
        <taxon>Archaea</taxon>
        <taxon>Thermoproteota</taxon>
        <taxon>Thermoprotei</taxon>
        <taxon>Desulfurococcales</taxon>
        <taxon>Desulfurococcaceae</taxon>
        <taxon>Ignicoccus</taxon>
    </lineage>
</organism>
<keyword evidence="8 10" id="KW-0460">Magnesium</keyword>
<dbReference type="UniPathway" id="UPA00087">
    <property type="reaction ID" value="UER00172"/>
</dbReference>
<keyword evidence="6 10" id="KW-0418">Kinase</keyword>
<feature type="binding site" evidence="10">
    <location>
        <position position="216"/>
    </location>
    <ligand>
        <name>D-ribose 5-phosphate</name>
        <dbReference type="ChEBI" id="CHEBI:78346"/>
    </ligand>
</feature>
<dbReference type="GO" id="GO:0006015">
    <property type="term" value="P:5-phosphoribose 1-diphosphate biosynthetic process"/>
    <property type="evidence" value="ECO:0007669"/>
    <property type="project" value="UniProtKB-UniRule"/>
</dbReference>
<feature type="binding site" evidence="10">
    <location>
        <begin position="34"/>
        <end position="36"/>
    </location>
    <ligand>
        <name>ATP</name>
        <dbReference type="ChEBI" id="CHEBI:30616"/>
    </ligand>
</feature>
<keyword evidence="1 10" id="KW-0963">Cytoplasm</keyword>
<evidence type="ECO:0000256" key="2">
    <source>
        <dbReference type="ARBA" id="ARBA00022679"/>
    </source>
</evidence>
<proteinExistence type="inferred from homology"/>
<keyword evidence="14" id="KW-1185">Reference proteome</keyword>
<dbReference type="GO" id="GO:0004749">
    <property type="term" value="F:ribose phosphate diphosphokinase activity"/>
    <property type="evidence" value="ECO:0007669"/>
    <property type="project" value="UniProtKB-UniRule"/>
</dbReference>
<feature type="binding site" evidence="10">
    <location>
        <position position="190"/>
    </location>
    <ligand>
        <name>D-ribose 5-phosphate</name>
        <dbReference type="ChEBI" id="CHEBI:78346"/>
    </ligand>
</feature>
<name>A0A0U3FPZ1_9CREN</name>
<evidence type="ECO:0000313" key="14">
    <source>
        <dbReference type="Proteomes" id="UP000060778"/>
    </source>
</evidence>
<sequence length="300" mass="33337">MILACLTPPKGLCSELEEALGLKAQQIEKKKFPDGENYVRIPFKVSDENVVLVHTGFEDQNDRLMELFLTLDVLNDLGAKSITLVMPYMPYARQDRRFREGEAVSIKAIFHILNSFEVDNLVVVNIHKEHSLAHFSGTSINLNALPELAKRVTKESDEIVVVAPDKGASQYAQEVANEIDAPWTFLEKFRDRVTGEVSMTVNEIDVVKGKMALLVDDIVSTGGTLALATKILRENGAKKVIPIIVHALLVGNAPQKLKEAGVEELITANTLYRDYPDFVRVESISNLIVDALDKLLTGRR</sequence>
<protein>
    <recommendedName>
        <fullName evidence="10">Ribose-phosphate pyrophosphokinase</fullName>
        <shortName evidence="10">RPPK</shortName>
        <ecNumber evidence="10">2.7.6.1</ecNumber>
    </recommendedName>
    <alternativeName>
        <fullName evidence="10">5-phospho-D-ribosyl alpha-1-diphosphate synthase</fullName>
    </alternativeName>
    <alternativeName>
        <fullName evidence="10">Phosphoribosyl diphosphate synthase</fullName>
    </alternativeName>
    <alternativeName>
        <fullName evidence="10">Phosphoribosyl pyrophosphate synthase</fullName>
        <shortName evidence="10">P-Rib-PP synthase</shortName>
        <shortName evidence="10">PRPP synthase</shortName>
        <shortName evidence="10">PRPPase</shortName>
    </alternativeName>
</protein>
<evidence type="ECO:0000256" key="9">
    <source>
        <dbReference type="ARBA" id="ARBA00049535"/>
    </source>
</evidence>
<dbReference type="GO" id="GO:0005737">
    <property type="term" value="C:cytoplasm"/>
    <property type="evidence" value="ECO:0007669"/>
    <property type="project" value="UniProtKB-SubCell"/>
</dbReference>
<feature type="binding site" evidence="10">
    <location>
        <begin position="220"/>
        <end position="224"/>
    </location>
    <ligand>
        <name>D-ribose 5-phosphate</name>
        <dbReference type="ChEBI" id="CHEBI:78346"/>
    </ligand>
</feature>
<dbReference type="GO" id="GO:0000287">
    <property type="term" value="F:magnesium ion binding"/>
    <property type="evidence" value="ECO:0007669"/>
    <property type="project" value="UniProtKB-UniRule"/>
</dbReference>
<evidence type="ECO:0000256" key="7">
    <source>
        <dbReference type="ARBA" id="ARBA00022840"/>
    </source>
</evidence>
<feature type="binding site" evidence="10">
    <location>
        <begin position="93"/>
        <end position="94"/>
    </location>
    <ligand>
        <name>ATP</name>
        <dbReference type="ChEBI" id="CHEBI:30616"/>
    </ligand>
</feature>
<dbReference type="PANTHER" id="PTHR10210:SF32">
    <property type="entry name" value="RIBOSE-PHOSPHATE PYROPHOSPHOKINASE 2"/>
    <property type="match status" value="1"/>
</dbReference>
<dbReference type="EC" id="2.7.6.1" evidence="10"/>
<evidence type="ECO:0000256" key="1">
    <source>
        <dbReference type="ARBA" id="ARBA00022490"/>
    </source>
</evidence>
<feature type="binding site" evidence="10">
    <location>
        <position position="127"/>
    </location>
    <ligand>
        <name>Mg(2+)</name>
        <dbReference type="ChEBI" id="CHEBI:18420"/>
        <label>1</label>
    </ligand>
</feature>
<dbReference type="SUPFAM" id="SSF53271">
    <property type="entry name" value="PRTase-like"/>
    <property type="match status" value="1"/>
</dbReference>
<evidence type="ECO:0000259" key="11">
    <source>
        <dbReference type="Pfam" id="PF00156"/>
    </source>
</evidence>
<dbReference type="STRING" id="940295.EYM_07100"/>
<dbReference type="PATRIC" id="fig|940295.4.peg.1379"/>
<dbReference type="InterPro" id="IPR000836">
    <property type="entry name" value="PRTase_dom"/>
</dbReference>
<dbReference type="Gene3D" id="3.40.50.2020">
    <property type="match status" value="2"/>
</dbReference>
<evidence type="ECO:0000256" key="8">
    <source>
        <dbReference type="ARBA" id="ARBA00022842"/>
    </source>
</evidence>
<feature type="domain" description="Ribose-phosphate pyrophosphokinase N-terminal" evidence="12">
    <location>
        <begin position="6"/>
        <end position="114"/>
    </location>
</feature>
<dbReference type="GeneID" id="30680792"/>
<dbReference type="InterPro" id="IPR005946">
    <property type="entry name" value="Rib-P_diPkinase"/>
</dbReference>
<feature type="active site" evidence="10">
    <location>
        <position position="188"/>
    </location>
</feature>
<dbReference type="InterPro" id="IPR037514">
    <property type="entry name" value="Rib-P_diPkinase_arc"/>
</dbReference>